<evidence type="ECO:0000256" key="1">
    <source>
        <dbReference type="SAM" id="MobiDB-lite"/>
    </source>
</evidence>
<reference evidence="2" key="1">
    <citation type="submission" date="2020-03" db="EMBL/GenBank/DDBJ databases">
        <authorList>
            <person name="Weist P."/>
        </authorList>
    </citation>
    <scope>NUCLEOTIDE SEQUENCE</scope>
</reference>
<proteinExistence type="predicted"/>
<feature type="compositionally biased region" description="Basic residues" evidence="1">
    <location>
        <begin position="66"/>
        <end position="75"/>
    </location>
</feature>
<gene>
    <name evidence="2" type="ORF">PLEPLA_LOCUS13171</name>
</gene>
<dbReference type="AlphaFoldDB" id="A0A9N7U610"/>
<comment type="caution">
    <text evidence="2">The sequence shown here is derived from an EMBL/GenBank/DDBJ whole genome shotgun (WGS) entry which is preliminary data.</text>
</comment>
<protein>
    <submittedName>
        <fullName evidence="2">Uncharacterized protein</fullName>
    </submittedName>
</protein>
<sequence length="138" mass="14791">MFSLHAHVSCLSSEPPPCTPASSLHLLNAGDGRSGVGGAAFFAPSLPVRVNQSEMCWRQAARFKKQVLSRRKKKKLQEGAAPSPPPPPPSPPPPPPALLHGHGVVRCTILKNSKKPEQEQELVCRGLTGLSQRRASHS</sequence>
<organism evidence="2 3">
    <name type="scientific">Pleuronectes platessa</name>
    <name type="common">European plaice</name>
    <dbReference type="NCBI Taxonomy" id="8262"/>
    <lineage>
        <taxon>Eukaryota</taxon>
        <taxon>Metazoa</taxon>
        <taxon>Chordata</taxon>
        <taxon>Craniata</taxon>
        <taxon>Vertebrata</taxon>
        <taxon>Euteleostomi</taxon>
        <taxon>Actinopterygii</taxon>
        <taxon>Neopterygii</taxon>
        <taxon>Teleostei</taxon>
        <taxon>Neoteleostei</taxon>
        <taxon>Acanthomorphata</taxon>
        <taxon>Carangaria</taxon>
        <taxon>Pleuronectiformes</taxon>
        <taxon>Pleuronectoidei</taxon>
        <taxon>Pleuronectidae</taxon>
        <taxon>Pleuronectes</taxon>
    </lineage>
</organism>
<keyword evidence="3" id="KW-1185">Reference proteome</keyword>
<feature type="compositionally biased region" description="Pro residues" evidence="1">
    <location>
        <begin position="82"/>
        <end position="97"/>
    </location>
</feature>
<evidence type="ECO:0000313" key="3">
    <source>
        <dbReference type="Proteomes" id="UP001153269"/>
    </source>
</evidence>
<feature type="region of interest" description="Disordered" evidence="1">
    <location>
        <begin position="66"/>
        <end position="101"/>
    </location>
</feature>
<dbReference type="Proteomes" id="UP001153269">
    <property type="component" value="Unassembled WGS sequence"/>
</dbReference>
<name>A0A9N7U610_PLEPL</name>
<accession>A0A9N7U610</accession>
<evidence type="ECO:0000313" key="2">
    <source>
        <dbReference type="EMBL" id="CAB1425241.1"/>
    </source>
</evidence>
<dbReference type="EMBL" id="CADEAL010000788">
    <property type="protein sequence ID" value="CAB1425241.1"/>
    <property type="molecule type" value="Genomic_DNA"/>
</dbReference>